<dbReference type="CDD" id="cd22055">
    <property type="entry name" value="NAC_BTF3"/>
    <property type="match status" value="1"/>
</dbReference>
<evidence type="ECO:0000256" key="2">
    <source>
        <dbReference type="RuleBase" id="RU361272"/>
    </source>
</evidence>
<comment type="subunit">
    <text evidence="2">Part of the nascent polypeptide-associated complex (NAC).</text>
</comment>
<gene>
    <name evidence="5" type="ORF">CHC_T00003600001</name>
</gene>
<dbReference type="Pfam" id="PF01849">
    <property type="entry name" value="NAC"/>
    <property type="match status" value="1"/>
</dbReference>
<name>R7QCJ9_CHOCR</name>
<dbReference type="OMA" id="RMQQSVR"/>
<dbReference type="PANTHER" id="PTHR10351">
    <property type="entry name" value="TRANSCRIPTION FACTOR BTF3 FAMILY MEMBER"/>
    <property type="match status" value="1"/>
</dbReference>
<dbReference type="AlphaFoldDB" id="R7QCJ9"/>
<protein>
    <recommendedName>
        <fullName evidence="2">Nascent polypeptide-associated complex subunit beta</fullName>
    </recommendedName>
</protein>
<evidence type="ECO:0000313" key="5">
    <source>
        <dbReference type="EMBL" id="CDF35185.1"/>
    </source>
</evidence>
<dbReference type="InterPro" id="IPR002715">
    <property type="entry name" value="Nas_poly-pep-assoc_cplx_dom"/>
</dbReference>
<evidence type="ECO:0000256" key="1">
    <source>
        <dbReference type="ARBA" id="ARBA00005296"/>
    </source>
</evidence>
<feature type="compositionally biased region" description="Basic residues" evidence="3">
    <location>
        <begin position="12"/>
        <end position="21"/>
    </location>
</feature>
<feature type="region of interest" description="Disordered" evidence="3">
    <location>
        <begin position="123"/>
        <end position="184"/>
    </location>
</feature>
<comment type="similarity">
    <text evidence="1 2">Belongs to the NAC-beta family.</text>
</comment>
<evidence type="ECO:0000256" key="3">
    <source>
        <dbReference type="SAM" id="MobiDB-lite"/>
    </source>
</evidence>
<dbReference type="FunFam" id="2.20.70.30:FF:000001">
    <property type="entry name" value="Transcription factor BTF3 homolog"/>
    <property type="match status" value="1"/>
</dbReference>
<dbReference type="InterPro" id="IPR039370">
    <property type="entry name" value="BTF3"/>
</dbReference>
<keyword evidence="6" id="KW-1185">Reference proteome</keyword>
<feature type="region of interest" description="Disordered" evidence="3">
    <location>
        <begin position="1"/>
        <end position="31"/>
    </location>
</feature>
<evidence type="ECO:0000259" key="4">
    <source>
        <dbReference type="PROSITE" id="PS51151"/>
    </source>
</evidence>
<dbReference type="Proteomes" id="UP000012073">
    <property type="component" value="Unassembled WGS sequence"/>
</dbReference>
<dbReference type="PROSITE" id="PS51151">
    <property type="entry name" value="NAC_AB"/>
    <property type="match status" value="1"/>
</dbReference>
<dbReference type="InterPro" id="IPR038187">
    <property type="entry name" value="NAC_A/B_dom_sf"/>
</dbReference>
<evidence type="ECO:0000313" key="6">
    <source>
        <dbReference type="Proteomes" id="UP000012073"/>
    </source>
</evidence>
<dbReference type="GeneID" id="17322714"/>
<accession>R7QCJ9</accession>
<feature type="compositionally biased region" description="Gly residues" evidence="3">
    <location>
        <begin position="1"/>
        <end position="11"/>
    </location>
</feature>
<proteinExistence type="inferred from homology"/>
<dbReference type="PhylomeDB" id="R7QCJ9"/>
<organism evidence="5 6">
    <name type="scientific">Chondrus crispus</name>
    <name type="common">Carrageen Irish moss</name>
    <name type="synonym">Polymorpha crispa</name>
    <dbReference type="NCBI Taxonomy" id="2769"/>
    <lineage>
        <taxon>Eukaryota</taxon>
        <taxon>Rhodophyta</taxon>
        <taxon>Florideophyceae</taxon>
        <taxon>Rhodymeniophycidae</taxon>
        <taxon>Gigartinales</taxon>
        <taxon>Gigartinaceae</taxon>
        <taxon>Chondrus</taxon>
    </lineage>
</organism>
<dbReference type="STRING" id="2769.R7QCJ9"/>
<dbReference type="SMART" id="SM01407">
    <property type="entry name" value="NAC"/>
    <property type="match status" value="1"/>
</dbReference>
<sequence>MAAGVRVGGKGSVRRKKKAVHKAAPTDDKRLQSTLKRLQLSQLPGIEEVNIFKDNGSVINFQNPKVQAQISANTYVISGAAVTKPLQEMLPSIVNQLGADNMPQMKSLMDQLGAGMGPAAAAAQAAAQATEGGDDEDIPDLVDNANFEQKAEETDEAAKEEGDAAADSTPAPAENATGADATKE</sequence>
<dbReference type="Gramene" id="CDF35185">
    <property type="protein sequence ID" value="CDF35185"/>
    <property type="gene ID" value="CHC_T00003600001"/>
</dbReference>
<feature type="domain" description="NAC-A/B" evidence="4">
    <location>
        <begin position="25"/>
        <end position="90"/>
    </location>
</feature>
<dbReference type="RefSeq" id="XP_005715004.1">
    <property type="nucleotide sequence ID" value="XM_005714947.1"/>
</dbReference>
<dbReference type="KEGG" id="ccp:CHC_T00003600001"/>
<dbReference type="Gene3D" id="2.20.70.30">
    <property type="entry name" value="Nascent polypeptide-associated complex domain"/>
    <property type="match status" value="1"/>
</dbReference>
<reference evidence="6" key="1">
    <citation type="journal article" date="2013" name="Proc. Natl. Acad. Sci. U.S.A.">
        <title>Genome structure and metabolic features in the red seaweed Chondrus crispus shed light on evolution of the Archaeplastida.</title>
        <authorList>
            <person name="Collen J."/>
            <person name="Porcel B."/>
            <person name="Carre W."/>
            <person name="Ball S.G."/>
            <person name="Chaparro C."/>
            <person name="Tonon T."/>
            <person name="Barbeyron T."/>
            <person name="Michel G."/>
            <person name="Noel B."/>
            <person name="Valentin K."/>
            <person name="Elias M."/>
            <person name="Artiguenave F."/>
            <person name="Arun A."/>
            <person name="Aury J.M."/>
            <person name="Barbosa-Neto J.F."/>
            <person name="Bothwell J.H."/>
            <person name="Bouget F.Y."/>
            <person name="Brillet L."/>
            <person name="Cabello-Hurtado F."/>
            <person name="Capella-Gutierrez S."/>
            <person name="Charrier B."/>
            <person name="Cladiere L."/>
            <person name="Cock J.M."/>
            <person name="Coelho S.M."/>
            <person name="Colleoni C."/>
            <person name="Czjzek M."/>
            <person name="Da Silva C."/>
            <person name="Delage L."/>
            <person name="Denoeud F."/>
            <person name="Deschamps P."/>
            <person name="Dittami S.M."/>
            <person name="Gabaldon T."/>
            <person name="Gachon C.M."/>
            <person name="Groisillier A."/>
            <person name="Herve C."/>
            <person name="Jabbari K."/>
            <person name="Katinka M."/>
            <person name="Kloareg B."/>
            <person name="Kowalczyk N."/>
            <person name="Labadie K."/>
            <person name="Leblanc C."/>
            <person name="Lopez P.J."/>
            <person name="McLachlan D.H."/>
            <person name="Meslet-Cladiere L."/>
            <person name="Moustafa A."/>
            <person name="Nehr Z."/>
            <person name="Nyvall Collen P."/>
            <person name="Panaud O."/>
            <person name="Partensky F."/>
            <person name="Poulain J."/>
            <person name="Rensing S.A."/>
            <person name="Rousvoal S."/>
            <person name="Samson G."/>
            <person name="Symeonidi A."/>
            <person name="Weissenbach J."/>
            <person name="Zambounis A."/>
            <person name="Wincker P."/>
            <person name="Boyen C."/>
        </authorList>
    </citation>
    <scope>NUCLEOTIDE SEQUENCE [LARGE SCALE GENOMIC DNA]</scope>
    <source>
        <strain evidence="6">cv. Stackhouse</strain>
    </source>
</reference>
<feature type="compositionally biased region" description="Basic and acidic residues" evidence="3">
    <location>
        <begin position="149"/>
        <end position="162"/>
    </location>
</feature>
<keyword evidence="2" id="KW-0805">Transcription regulation</keyword>
<keyword evidence="2" id="KW-0804">Transcription</keyword>
<dbReference type="EMBL" id="HG001721">
    <property type="protein sequence ID" value="CDF35185.1"/>
    <property type="molecule type" value="Genomic_DNA"/>
</dbReference>
<dbReference type="OrthoDB" id="8033832at2759"/>